<dbReference type="KEGG" id="vha:VIBHAR_03560"/>
<dbReference type="GO" id="GO:0002161">
    <property type="term" value="F:aminoacyl-tRNA deacylase activity"/>
    <property type="evidence" value="ECO:0007669"/>
    <property type="project" value="InterPro"/>
</dbReference>
<proteinExistence type="predicted"/>
<name>A7MTR5_VIBC1</name>
<dbReference type="EMBL" id="CP000789">
    <property type="protein sequence ID" value="ABU72495.1"/>
    <property type="molecule type" value="Genomic_DNA"/>
</dbReference>
<accession>A7MTR5</accession>
<dbReference type="InterPro" id="IPR036754">
    <property type="entry name" value="YbaK/aa-tRNA-synt-asso_dom_sf"/>
</dbReference>
<dbReference type="Proteomes" id="UP000008152">
    <property type="component" value="Chromosome I"/>
</dbReference>
<organism evidence="1 2">
    <name type="scientific">Vibrio campbellii (strain ATCC BAA-1116)</name>
    <dbReference type="NCBI Taxonomy" id="2902295"/>
    <lineage>
        <taxon>Bacteria</taxon>
        <taxon>Pseudomonadati</taxon>
        <taxon>Pseudomonadota</taxon>
        <taxon>Gammaproteobacteria</taxon>
        <taxon>Vibrionales</taxon>
        <taxon>Vibrionaceae</taxon>
        <taxon>Vibrio</taxon>
    </lineage>
</organism>
<dbReference type="AlphaFoldDB" id="A7MTR5"/>
<reference evidence="1 2" key="1">
    <citation type="submission" date="2007-08" db="EMBL/GenBank/DDBJ databases">
        <authorList>
            <consortium name="The Vibrio harveyi Genome Sequencing Project"/>
            <person name="Bassler B."/>
            <person name="Clifton S.W."/>
            <person name="Fulton L."/>
            <person name="Delehaunty K."/>
            <person name="Fronick C."/>
            <person name="Harrison M."/>
            <person name="Markivic C."/>
            <person name="Fulton R."/>
            <person name="Tin-Wollam A.-M."/>
            <person name="Shah N."/>
            <person name="Pepin K."/>
            <person name="Nash W."/>
            <person name="Thiruvilangam P."/>
            <person name="Bhonagiri V."/>
            <person name="Waters C."/>
            <person name="Tu K.C."/>
            <person name="Irgon J."/>
            <person name="Wilson R.K."/>
        </authorList>
    </citation>
    <scope>NUCLEOTIDE SEQUENCE [LARGE SCALE GENOMIC DNA]</scope>
    <source>
        <strain evidence="2">ATCC BAA-1116 / BB120</strain>
    </source>
</reference>
<protein>
    <submittedName>
        <fullName evidence="1">Uncharacterized protein</fullName>
    </submittedName>
</protein>
<dbReference type="PATRIC" id="fig|338187.36.peg.3476"/>
<evidence type="ECO:0000313" key="2">
    <source>
        <dbReference type="Proteomes" id="UP000008152"/>
    </source>
</evidence>
<sequence>MESLEKIYQLNRERFNALSIPFREWQHEATLDLETDLKVAAQLGWTGTYTKSLFLKLKGQGYAVYLTPTRIHV</sequence>
<gene>
    <name evidence="1" type="ordered locus">VIBHAR_03560</name>
</gene>
<dbReference type="SUPFAM" id="SSF55826">
    <property type="entry name" value="YbaK/ProRS associated domain"/>
    <property type="match status" value="1"/>
</dbReference>
<evidence type="ECO:0000313" key="1">
    <source>
        <dbReference type="EMBL" id="ABU72495.1"/>
    </source>
</evidence>